<proteinExistence type="predicted"/>
<dbReference type="Proteomes" id="UP001168694">
    <property type="component" value="Unassembled WGS sequence"/>
</dbReference>
<dbReference type="SUPFAM" id="SSF52540">
    <property type="entry name" value="P-loop containing nucleoside triphosphate hydrolases"/>
    <property type="match status" value="1"/>
</dbReference>
<dbReference type="GO" id="GO:0016301">
    <property type="term" value="F:kinase activity"/>
    <property type="evidence" value="ECO:0007669"/>
    <property type="project" value="UniProtKB-KW"/>
</dbReference>
<accession>A0ABT8E2P0</accession>
<reference evidence="1" key="1">
    <citation type="submission" date="2023-06" db="EMBL/GenBank/DDBJ databases">
        <title>Draft Genome Sequences of Representative Paenibacillus Polymyxa, Bacillus cereus, Fictibacillus sp., and Brevibacillus agri Strains Isolated from Amazonian Dark Earth.</title>
        <authorList>
            <person name="Pellegrinetti T.A."/>
            <person name="Cunha I.C.M."/>
            <person name="Chaves M.G."/>
            <person name="Freitas A.S."/>
            <person name="Silva A.V.R."/>
            <person name="Tsai S.M."/>
            <person name="Mendes L.W."/>
        </authorList>
    </citation>
    <scope>NUCLEOTIDE SEQUENCE</scope>
    <source>
        <strain evidence="1">CENA-BCM004</strain>
    </source>
</reference>
<gene>
    <name evidence="1" type="ORF">QYF49_03825</name>
</gene>
<keyword evidence="2" id="KW-1185">Reference proteome</keyword>
<keyword evidence="1" id="KW-0548">Nucleotidyltransferase</keyword>
<evidence type="ECO:0000313" key="1">
    <source>
        <dbReference type="EMBL" id="MDN4072162.1"/>
    </source>
</evidence>
<dbReference type="RefSeq" id="WP_290398292.1">
    <property type="nucleotide sequence ID" value="NZ_JAUHLN010000001.1"/>
</dbReference>
<sequence length="142" mass="16221">MHFVTGGSFHGKAKWVQEHYSASRVAEGWFNGYEDASWETRDFTTSLVVLEGLEQLVKKVVEENVIGGRAALRGKLKLWLDWEASEPDRRLVLIGTDIGKGIVPLEKENRLWRDVTGWFYQDVVMAAERADVIWYGLPQALK</sequence>
<keyword evidence="1" id="KW-0808">Transferase</keyword>
<dbReference type="Pfam" id="PF02283">
    <property type="entry name" value="CobU"/>
    <property type="match status" value="1"/>
</dbReference>
<protein>
    <submittedName>
        <fullName evidence="1">Bifunctional adenosylcobinamide kinase/adenosylcobinamide-phosphate guanylyltransferase</fullName>
    </submittedName>
</protein>
<dbReference type="InterPro" id="IPR003203">
    <property type="entry name" value="CobU/CobP"/>
</dbReference>
<comment type="caution">
    <text evidence="1">The sequence shown here is derived from an EMBL/GenBank/DDBJ whole genome shotgun (WGS) entry which is preliminary data.</text>
</comment>
<dbReference type="InterPro" id="IPR027417">
    <property type="entry name" value="P-loop_NTPase"/>
</dbReference>
<evidence type="ECO:0000313" key="2">
    <source>
        <dbReference type="Proteomes" id="UP001168694"/>
    </source>
</evidence>
<dbReference type="Gene3D" id="3.40.50.300">
    <property type="entry name" value="P-loop containing nucleotide triphosphate hydrolases"/>
    <property type="match status" value="1"/>
</dbReference>
<keyword evidence="1" id="KW-0418">Kinase</keyword>
<organism evidence="1 2">
    <name type="scientific">Fictibacillus terranigra</name>
    <dbReference type="NCBI Taxonomy" id="3058424"/>
    <lineage>
        <taxon>Bacteria</taxon>
        <taxon>Bacillati</taxon>
        <taxon>Bacillota</taxon>
        <taxon>Bacilli</taxon>
        <taxon>Bacillales</taxon>
        <taxon>Fictibacillaceae</taxon>
        <taxon>Fictibacillus</taxon>
    </lineage>
</organism>
<dbReference type="GO" id="GO:0016779">
    <property type="term" value="F:nucleotidyltransferase activity"/>
    <property type="evidence" value="ECO:0007669"/>
    <property type="project" value="UniProtKB-KW"/>
</dbReference>
<name>A0ABT8E2P0_9BACL</name>
<dbReference type="EMBL" id="JAUHLN010000001">
    <property type="protein sequence ID" value="MDN4072162.1"/>
    <property type="molecule type" value="Genomic_DNA"/>
</dbReference>